<name>A0ABT3JCA5_9SPHN</name>
<dbReference type="Pfam" id="PF01885">
    <property type="entry name" value="PTS_2-RNA"/>
    <property type="match status" value="1"/>
</dbReference>
<proteinExistence type="inferred from homology"/>
<evidence type="ECO:0000313" key="7">
    <source>
        <dbReference type="Proteomes" id="UP001526246"/>
    </source>
</evidence>
<dbReference type="Gene3D" id="3.20.170.30">
    <property type="match status" value="1"/>
</dbReference>
<dbReference type="Proteomes" id="UP001526246">
    <property type="component" value="Unassembled WGS sequence"/>
</dbReference>
<dbReference type="InterPro" id="IPR002745">
    <property type="entry name" value="Ptrans_KptA/Tpt1"/>
</dbReference>
<dbReference type="RefSeq" id="WP_264880594.1">
    <property type="nucleotide sequence ID" value="NZ_JAPDOB010000001.1"/>
</dbReference>
<keyword evidence="2 5" id="KW-0808">Transferase</keyword>
<accession>A0ABT3JCA5</accession>
<dbReference type="InterPro" id="IPR022928">
    <property type="entry name" value="RNA_2'-PTrans_KptA"/>
</dbReference>
<gene>
    <name evidence="5" type="primary">kptA</name>
    <name evidence="6" type="ORF">OMW55_02605</name>
</gene>
<sequence length="178" mass="19569">MNIRKSKRLAYWLRHAPDAAGLQLDAAGWAPTGVILEALAAQRLPTTYAELEALVNENDKQRFELSEDGNRIRARQGHSITVEGDWPVASPPKLLFHGTTEKFLPAILEDGLLPGARHHVHLSPTVQTARAVGARKGRAVILEIAARRMTAEGFEFRMSSNGVWLADHVPAAYLVLLP</sequence>
<dbReference type="EMBL" id="JAPDOB010000001">
    <property type="protein sequence ID" value="MCW3796698.1"/>
    <property type="molecule type" value="Genomic_DNA"/>
</dbReference>
<comment type="caution">
    <text evidence="6">The sequence shown here is derived from an EMBL/GenBank/DDBJ whole genome shotgun (WGS) entry which is preliminary data.</text>
</comment>
<evidence type="ECO:0000256" key="3">
    <source>
        <dbReference type="ARBA" id="ARBA00023027"/>
    </source>
</evidence>
<organism evidence="6 7">
    <name type="scientific">Sphingomonas arvum</name>
    <dbReference type="NCBI Taxonomy" id="2992113"/>
    <lineage>
        <taxon>Bacteria</taxon>
        <taxon>Pseudomonadati</taxon>
        <taxon>Pseudomonadota</taxon>
        <taxon>Alphaproteobacteria</taxon>
        <taxon>Sphingomonadales</taxon>
        <taxon>Sphingomonadaceae</taxon>
        <taxon>Sphingomonas</taxon>
    </lineage>
</organism>
<protein>
    <recommendedName>
        <fullName evidence="5">Probable RNA 2'-phosphotransferase</fullName>
        <ecNumber evidence="5">2.7.1.-</ecNumber>
    </recommendedName>
</protein>
<dbReference type="Gene3D" id="1.10.10.970">
    <property type="entry name" value="RNA 2'-phosphotransferase, Tpt1/KptA family, N-terminal domain"/>
    <property type="match status" value="1"/>
</dbReference>
<dbReference type="InterPro" id="IPR042081">
    <property type="entry name" value="RNA_2'-PTrans_C"/>
</dbReference>
<evidence type="ECO:0000313" key="6">
    <source>
        <dbReference type="EMBL" id="MCW3796698.1"/>
    </source>
</evidence>
<evidence type="ECO:0000256" key="4">
    <source>
        <dbReference type="ARBA" id="ARBA00025212"/>
    </source>
</evidence>
<evidence type="ECO:0000256" key="5">
    <source>
        <dbReference type="HAMAP-Rule" id="MF_00299"/>
    </source>
</evidence>
<keyword evidence="7" id="KW-1185">Reference proteome</keyword>
<comment type="function">
    <text evidence="4 5">Removes the 2'-phosphate from RNA via an intermediate in which the phosphate is ADP-ribosylated by NAD followed by a presumed transesterification to release the RNA and generate ADP-ribose 1''-2''-cyclic phosphate (APPR&gt;P). May function as an ADP-ribosylase.</text>
</comment>
<reference evidence="6 7" key="1">
    <citation type="submission" date="2022-10" db="EMBL/GenBank/DDBJ databases">
        <title>Sphingomonas sp.</title>
        <authorList>
            <person name="Jin C."/>
        </authorList>
    </citation>
    <scope>NUCLEOTIDE SEQUENCE [LARGE SCALE GENOMIC DNA]</scope>
    <source>
        <strain evidence="6 7">BN140010</strain>
    </source>
</reference>
<dbReference type="PANTHER" id="PTHR12684:SF2">
    <property type="entry name" value="TRNA 2'-PHOSPHOTRANSFERASE 1"/>
    <property type="match status" value="1"/>
</dbReference>
<dbReference type="EC" id="2.7.1.-" evidence="5"/>
<keyword evidence="3 5" id="KW-0520">NAD</keyword>
<evidence type="ECO:0000256" key="2">
    <source>
        <dbReference type="ARBA" id="ARBA00022679"/>
    </source>
</evidence>
<dbReference type="InterPro" id="IPR042080">
    <property type="entry name" value="RNA_2'-PTrans_N"/>
</dbReference>
<evidence type="ECO:0000256" key="1">
    <source>
        <dbReference type="ARBA" id="ARBA00009836"/>
    </source>
</evidence>
<dbReference type="SUPFAM" id="SSF56399">
    <property type="entry name" value="ADP-ribosylation"/>
    <property type="match status" value="1"/>
</dbReference>
<dbReference type="HAMAP" id="MF_00299">
    <property type="entry name" value="KptA"/>
    <property type="match status" value="1"/>
</dbReference>
<comment type="similarity">
    <text evidence="1 5">Belongs to the KptA/TPT1 family.</text>
</comment>
<dbReference type="PANTHER" id="PTHR12684">
    <property type="entry name" value="PUTATIVE PHOSPHOTRANSFERASE"/>
    <property type="match status" value="1"/>
</dbReference>